<keyword evidence="4" id="KW-1185">Reference proteome</keyword>
<reference evidence="3" key="2">
    <citation type="submission" date="2023-06" db="EMBL/GenBank/DDBJ databases">
        <authorList>
            <person name="Ma L."/>
            <person name="Liu K.-W."/>
            <person name="Li Z."/>
            <person name="Hsiao Y.-Y."/>
            <person name="Qi Y."/>
            <person name="Fu T."/>
            <person name="Tang G."/>
            <person name="Zhang D."/>
            <person name="Sun W.-H."/>
            <person name="Liu D.-K."/>
            <person name="Li Y."/>
            <person name="Chen G.-Z."/>
            <person name="Liu X.-D."/>
            <person name="Liao X.-Y."/>
            <person name="Jiang Y.-T."/>
            <person name="Yu X."/>
            <person name="Hao Y."/>
            <person name="Huang J."/>
            <person name="Zhao X.-W."/>
            <person name="Ke S."/>
            <person name="Chen Y.-Y."/>
            <person name="Wu W.-L."/>
            <person name="Hsu J.-L."/>
            <person name="Lin Y.-F."/>
            <person name="Huang M.-D."/>
            <person name="Li C.-Y."/>
            <person name="Huang L."/>
            <person name="Wang Z.-W."/>
            <person name="Zhao X."/>
            <person name="Zhong W.-Y."/>
            <person name="Peng D.-H."/>
            <person name="Ahmad S."/>
            <person name="Lan S."/>
            <person name="Zhang J.-S."/>
            <person name="Tsai W.-C."/>
            <person name="Van De Peer Y."/>
            <person name="Liu Z.-J."/>
        </authorList>
    </citation>
    <scope>NUCLEOTIDE SEQUENCE</scope>
    <source>
        <strain evidence="3">CP</strain>
        <tissue evidence="3">Leaves</tissue>
    </source>
</reference>
<keyword evidence="1" id="KW-0479">Metal-binding</keyword>
<dbReference type="EMBL" id="JAUJYO010000015">
    <property type="protein sequence ID" value="KAK1296938.1"/>
    <property type="molecule type" value="Genomic_DNA"/>
</dbReference>
<dbReference type="PANTHER" id="PTHR22765">
    <property type="entry name" value="RING FINGER AND PROTEASE ASSOCIATED DOMAIN-CONTAINING"/>
    <property type="match status" value="1"/>
</dbReference>
<dbReference type="GO" id="GO:0006511">
    <property type="term" value="P:ubiquitin-dependent protein catabolic process"/>
    <property type="evidence" value="ECO:0007669"/>
    <property type="project" value="TreeGrafter"/>
</dbReference>
<keyword evidence="1" id="KW-0863">Zinc-finger</keyword>
<evidence type="ECO:0000313" key="3">
    <source>
        <dbReference type="EMBL" id="KAK1296938.1"/>
    </source>
</evidence>
<evidence type="ECO:0000313" key="4">
    <source>
        <dbReference type="Proteomes" id="UP001180020"/>
    </source>
</evidence>
<reference evidence="3" key="1">
    <citation type="journal article" date="2023" name="Nat. Commun.">
        <title>Diploid and tetraploid genomes of Acorus and the evolution of monocots.</title>
        <authorList>
            <person name="Ma L."/>
            <person name="Liu K.W."/>
            <person name="Li Z."/>
            <person name="Hsiao Y.Y."/>
            <person name="Qi Y."/>
            <person name="Fu T."/>
            <person name="Tang G.D."/>
            <person name="Zhang D."/>
            <person name="Sun W.H."/>
            <person name="Liu D.K."/>
            <person name="Li Y."/>
            <person name="Chen G.Z."/>
            <person name="Liu X.D."/>
            <person name="Liao X.Y."/>
            <person name="Jiang Y.T."/>
            <person name="Yu X."/>
            <person name="Hao Y."/>
            <person name="Huang J."/>
            <person name="Zhao X.W."/>
            <person name="Ke S."/>
            <person name="Chen Y.Y."/>
            <person name="Wu W.L."/>
            <person name="Hsu J.L."/>
            <person name="Lin Y.F."/>
            <person name="Huang M.D."/>
            <person name="Li C.Y."/>
            <person name="Huang L."/>
            <person name="Wang Z.W."/>
            <person name="Zhao X."/>
            <person name="Zhong W.Y."/>
            <person name="Peng D.H."/>
            <person name="Ahmad S."/>
            <person name="Lan S."/>
            <person name="Zhang J.S."/>
            <person name="Tsai W.C."/>
            <person name="Van de Peer Y."/>
            <person name="Liu Z.J."/>
        </authorList>
    </citation>
    <scope>NUCLEOTIDE SEQUENCE</scope>
    <source>
        <strain evidence="3">CP</strain>
    </source>
</reference>
<dbReference type="InterPro" id="IPR013083">
    <property type="entry name" value="Znf_RING/FYVE/PHD"/>
</dbReference>
<protein>
    <recommendedName>
        <fullName evidence="2">RING-type domain-containing protein</fullName>
    </recommendedName>
</protein>
<dbReference type="GO" id="GO:0008270">
    <property type="term" value="F:zinc ion binding"/>
    <property type="evidence" value="ECO:0007669"/>
    <property type="project" value="UniProtKB-KW"/>
</dbReference>
<dbReference type="InterPro" id="IPR001841">
    <property type="entry name" value="Znf_RING"/>
</dbReference>
<gene>
    <name evidence="3" type="ORF">QJS10_CPB15g02019</name>
</gene>
<feature type="domain" description="RING-type" evidence="2">
    <location>
        <begin position="83"/>
        <end position="133"/>
    </location>
</feature>
<dbReference type="AlphaFoldDB" id="A0AAV9D6K1"/>
<dbReference type="Pfam" id="PF13639">
    <property type="entry name" value="zf-RING_2"/>
    <property type="match status" value="1"/>
</dbReference>
<accession>A0AAV9D6K1</accession>
<dbReference type="CDD" id="cd16448">
    <property type="entry name" value="RING-H2"/>
    <property type="match status" value="1"/>
</dbReference>
<sequence>MALSVSIILTCLVDYVWKKISHRITAAAATTHVELVAVPPERSTDIEEGGSSGSAATYVAAVAAPERSTNIEEGGAGGSLEECVICKEGIEATDRRARYFYCARLSPCGHDSFHARCVFSWLSVPERTCPLCRAVIRGVTYRI</sequence>
<dbReference type="SMART" id="SM00184">
    <property type="entry name" value="RING"/>
    <property type="match status" value="1"/>
</dbReference>
<comment type="caution">
    <text evidence="3">The sequence shown here is derived from an EMBL/GenBank/DDBJ whole genome shotgun (WGS) entry which is preliminary data.</text>
</comment>
<organism evidence="3 4">
    <name type="scientific">Acorus calamus</name>
    <name type="common">Sweet flag</name>
    <dbReference type="NCBI Taxonomy" id="4465"/>
    <lineage>
        <taxon>Eukaryota</taxon>
        <taxon>Viridiplantae</taxon>
        <taxon>Streptophyta</taxon>
        <taxon>Embryophyta</taxon>
        <taxon>Tracheophyta</taxon>
        <taxon>Spermatophyta</taxon>
        <taxon>Magnoliopsida</taxon>
        <taxon>Liliopsida</taxon>
        <taxon>Acoraceae</taxon>
        <taxon>Acorus</taxon>
    </lineage>
</organism>
<dbReference type="PANTHER" id="PTHR22765:SF183">
    <property type="entry name" value="OS06G0534800 PROTEIN"/>
    <property type="match status" value="1"/>
</dbReference>
<dbReference type="InterPro" id="IPR051826">
    <property type="entry name" value="E3_ubiquitin-ligase_domain"/>
</dbReference>
<keyword evidence="1" id="KW-0862">Zinc</keyword>
<evidence type="ECO:0000256" key="1">
    <source>
        <dbReference type="PROSITE-ProRule" id="PRU00175"/>
    </source>
</evidence>
<dbReference type="GO" id="GO:0016020">
    <property type="term" value="C:membrane"/>
    <property type="evidence" value="ECO:0007669"/>
    <property type="project" value="TreeGrafter"/>
</dbReference>
<dbReference type="PROSITE" id="PS50089">
    <property type="entry name" value="ZF_RING_2"/>
    <property type="match status" value="1"/>
</dbReference>
<dbReference type="SUPFAM" id="SSF57850">
    <property type="entry name" value="RING/U-box"/>
    <property type="match status" value="1"/>
</dbReference>
<evidence type="ECO:0000259" key="2">
    <source>
        <dbReference type="PROSITE" id="PS50089"/>
    </source>
</evidence>
<proteinExistence type="predicted"/>
<name>A0AAV9D6K1_ACOCL</name>
<dbReference type="Proteomes" id="UP001180020">
    <property type="component" value="Unassembled WGS sequence"/>
</dbReference>
<dbReference type="Gene3D" id="3.30.40.10">
    <property type="entry name" value="Zinc/RING finger domain, C3HC4 (zinc finger)"/>
    <property type="match status" value="1"/>
</dbReference>
<dbReference type="GO" id="GO:0061630">
    <property type="term" value="F:ubiquitin protein ligase activity"/>
    <property type="evidence" value="ECO:0007669"/>
    <property type="project" value="TreeGrafter"/>
</dbReference>